<dbReference type="PROSITE" id="PS50003">
    <property type="entry name" value="PH_DOMAIN"/>
    <property type="match status" value="1"/>
</dbReference>
<name>A0A7S3C0Y2_9EUKA</name>
<accession>A0A7S3C0Y2</accession>
<evidence type="ECO:0000256" key="1">
    <source>
        <dbReference type="SAM" id="MobiDB-lite"/>
    </source>
</evidence>
<reference evidence="3" key="1">
    <citation type="submission" date="2021-01" db="EMBL/GenBank/DDBJ databases">
        <authorList>
            <person name="Corre E."/>
            <person name="Pelletier E."/>
            <person name="Niang G."/>
            <person name="Scheremetjew M."/>
            <person name="Finn R."/>
            <person name="Kale V."/>
            <person name="Holt S."/>
            <person name="Cochrane G."/>
            <person name="Meng A."/>
            <person name="Brown T."/>
            <person name="Cohen L."/>
        </authorList>
    </citation>
    <scope>NUCLEOTIDE SEQUENCE</scope>
    <source>
        <strain evidence="3">CCMP281</strain>
    </source>
</reference>
<feature type="region of interest" description="Disordered" evidence="1">
    <location>
        <begin position="52"/>
        <end position="71"/>
    </location>
</feature>
<dbReference type="InterPro" id="IPR001849">
    <property type="entry name" value="PH_domain"/>
</dbReference>
<dbReference type="AlphaFoldDB" id="A0A7S3C0Y2"/>
<dbReference type="EMBL" id="HBHX01068806">
    <property type="protein sequence ID" value="CAE0149682.1"/>
    <property type="molecule type" value="Transcribed_RNA"/>
</dbReference>
<gene>
    <name evidence="3" type="ORF">HERI1096_LOCUS38038</name>
</gene>
<protein>
    <recommendedName>
        <fullName evidence="2">PH domain-containing protein</fullName>
    </recommendedName>
</protein>
<organism evidence="3">
    <name type="scientific">Haptolina ericina</name>
    <dbReference type="NCBI Taxonomy" id="156174"/>
    <lineage>
        <taxon>Eukaryota</taxon>
        <taxon>Haptista</taxon>
        <taxon>Haptophyta</taxon>
        <taxon>Prymnesiophyceae</taxon>
        <taxon>Prymnesiales</taxon>
        <taxon>Prymnesiaceae</taxon>
        <taxon>Haptolina</taxon>
    </lineage>
</organism>
<feature type="domain" description="PH" evidence="2">
    <location>
        <begin position="1"/>
        <end position="25"/>
    </location>
</feature>
<evidence type="ECO:0000259" key="2">
    <source>
        <dbReference type="PROSITE" id="PS50003"/>
    </source>
</evidence>
<proteinExistence type="predicted"/>
<evidence type="ECO:0000313" key="3">
    <source>
        <dbReference type="EMBL" id="CAE0149682.1"/>
    </source>
</evidence>
<sequence>MSMSIASSSFESHREWVTTLKREFSKAPTDQHILSLSDQLAFELGDVPQDRGAPVGWSVEEQQNGGGMDFGAESEMFIDAEVLDDEPVYRSLGFGGGGWSEEVHDDEPVYRSLGDIAGEGAMERDVAEPWLSCMPPLVCRQTEFLVSS</sequence>